<evidence type="ECO:0000256" key="1">
    <source>
        <dbReference type="ARBA" id="ARBA00006525"/>
    </source>
</evidence>
<evidence type="ECO:0000259" key="2">
    <source>
        <dbReference type="Pfam" id="PF02481"/>
    </source>
</evidence>
<evidence type="ECO:0000313" key="4">
    <source>
        <dbReference type="Proteomes" id="UP000075320"/>
    </source>
</evidence>
<dbReference type="GO" id="GO:0009294">
    <property type="term" value="P:DNA-mediated transformation"/>
    <property type="evidence" value="ECO:0007669"/>
    <property type="project" value="InterPro"/>
</dbReference>
<dbReference type="Pfam" id="PF02481">
    <property type="entry name" value="DNA_processg_A"/>
    <property type="match status" value="1"/>
</dbReference>
<dbReference type="OrthoDB" id="9785707at2"/>
<sequence length="306" mass="34696">MNDLYSLSQILKHHPLFRTRRDEVLRVYFLLGSQKNLNADSLLAALKYQIPELHGALQQNHDLFKRHCEETWRMSEKGVQMISYGEEAYPRSCYLMEDPPLTLSYWGQPSWQGGRSLAVVGSREPCFESTQWMEKEFSDFCERAKPVVVSGGARGVDQKAHAIALRHHLSTVVVLPSGLGNLYPESLREWIEPVIASGGCFLSEYSFEQRMHKHLFHHRNRLIAALGCASLLIEARRRSGTLITAQQALQLGRPVWVVPGHPLDVHFGGSLDLLSEGAFLIRDAEDLFMSFNSEPLPKKGQLEFLV</sequence>
<comment type="caution">
    <text evidence="3">The sequence shown here is derived from an EMBL/GenBank/DDBJ whole genome shotgun (WGS) entry which is preliminary data.</text>
</comment>
<dbReference type="EMBL" id="LUKE01000004">
    <property type="protein sequence ID" value="KYG63082.1"/>
    <property type="molecule type" value="Genomic_DNA"/>
</dbReference>
<dbReference type="PANTHER" id="PTHR43022">
    <property type="entry name" value="PROTEIN SMF"/>
    <property type="match status" value="1"/>
</dbReference>
<dbReference type="PANTHER" id="PTHR43022:SF1">
    <property type="entry name" value="PROTEIN SMF"/>
    <property type="match status" value="1"/>
</dbReference>
<dbReference type="Gene3D" id="3.40.50.450">
    <property type="match status" value="1"/>
</dbReference>
<name>A0A150WHD8_BDEBC</name>
<proteinExistence type="inferred from homology"/>
<dbReference type="Proteomes" id="UP000075320">
    <property type="component" value="Unassembled WGS sequence"/>
</dbReference>
<accession>A0A150WHD8</accession>
<dbReference type="InterPro" id="IPR057666">
    <property type="entry name" value="DrpA_SLOG"/>
</dbReference>
<evidence type="ECO:0000313" key="3">
    <source>
        <dbReference type="EMBL" id="KYG63082.1"/>
    </source>
</evidence>
<reference evidence="3 4" key="1">
    <citation type="submission" date="2016-03" db="EMBL/GenBank/DDBJ databases">
        <authorList>
            <person name="Ploux O."/>
        </authorList>
    </citation>
    <scope>NUCLEOTIDE SEQUENCE [LARGE SCALE GENOMIC DNA]</scope>
    <source>
        <strain evidence="3 4">R0</strain>
    </source>
</reference>
<feature type="domain" description="Smf/DprA SLOG" evidence="2">
    <location>
        <begin position="80"/>
        <end position="291"/>
    </location>
</feature>
<dbReference type="InterPro" id="IPR003488">
    <property type="entry name" value="DprA"/>
</dbReference>
<gene>
    <name evidence="3" type="ORF">AZI86_15290</name>
</gene>
<protein>
    <submittedName>
        <fullName evidence="3">DNA processing protein DprA</fullName>
    </submittedName>
</protein>
<dbReference type="AlphaFoldDB" id="A0A150WHD8"/>
<keyword evidence="4" id="KW-1185">Reference proteome</keyword>
<comment type="similarity">
    <text evidence="1">Belongs to the DprA/Smf family.</text>
</comment>
<dbReference type="RefSeq" id="WP_061836157.1">
    <property type="nucleotide sequence ID" value="NZ_LUKE01000004.1"/>
</dbReference>
<organism evidence="3 4">
    <name type="scientific">Bdellovibrio bacteriovorus</name>
    <dbReference type="NCBI Taxonomy" id="959"/>
    <lineage>
        <taxon>Bacteria</taxon>
        <taxon>Pseudomonadati</taxon>
        <taxon>Bdellovibrionota</taxon>
        <taxon>Bdellovibrionia</taxon>
        <taxon>Bdellovibrionales</taxon>
        <taxon>Pseudobdellovibrionaceae</taxon>
        <taxon>Bdellovibrio</taxon>
    </lineage>
</organism>
<dbReference type="SUPFAM" id="SSF102405">
    <property type="entry name" value="MCP/YpsA-like"/>
    <property type="match status" value="1"/>
</dbReference>